<reference evidence="1 2" key="1">
    <citation type="journal article" date="2009" name="BMC Genomics">
        <title>Complete genome sequence of the sugarcane nitrogen-fixing endophyte Gluconacetobacter diazotrophicus Pal5.</title>
        <authorList>
            <person name="Bertalan M."/>
            <person name="Albano R."/>
            <person name="Padua V."/>
            <person name="Rouws L."/>
            <person name="Rojas C."/>
            <person name="Hemerly A."/>
            <person name="Teixeira K."/>
            <person name="Schwab S."/>
            <person name="Araujo J."/>
            <person name="Oliveira A."/>
            <person name="Franca L."/>
            <person name="Magalhaes V."/>
            <person name="Alqueres S."/>
            <person name="Cardoso A."/>
            <person name="Almeida W."/>
            <person name="Loureiro M.M."/>
            <person name="Nogueira E."/>
            <person name="Cidade D."/>
            <person name="Oliveira D."/>
            <person name="Simao T."/>
            <person name="Macedo J."/>
            <person name="Valadao A."/>
            <person name="Dreschsel M."/>
            <person name="Freitas F."/>
            <person name="Vidal M."/>
            <person name="Guedes H."/>
            <person name="Rodrigues E."/>
            <person name="Meneses C."/>
            <person name="Brioso P."/>
            <person name="Pozzer L."/>
            <person name="Figueiredo D."/>
            <person name="Montano H."/>
            <person name="Junior J."/>
            <person name="Filho G."/>
            <person name="Flores V."/>
            <person name="Ferreira B."/>
            <person name="Branco A."/>
            <person name="Gonzalez P."/>
            <person name="Guillobel H."/>
            <person name="Lemos M."/>
            <person name="Seibel L."/>
            <person name="Macedo J."/>
            <person name="Alves-Ferreira M."/>
            <person name="Sachetto-Martins G."/>
            <person name="Coelho A."/>
            <person name="Santos E."/>
            <person name="Amaral G."/>
            <person name="Neves A."/>
            <person name="Pacheco A.B."/>
            <person name="Carvalho D."/>
            <person name="Lery L."/>
            <person name="Bisch P."/>
            <person name="Rossle S.C."/>
            <person name="Urmenyi T."/>
            <person name="Kruger W.V."/>
            <person name="Martins O."/>
            <person name="Baldani J.I."/>
            <person name="Ferreira P.C."/>
        </authorList>
    </citation>
    <scope>NUCLEOTIDE SEQUENCE [LARGE SCALE GENOMIC DNA]</scope>
    <source>
        <strain evidence="2">ATCC 49037 / DSM 5601 / CCUG 37298 / CIP 103539 / LMG 7603 / PAl5</strain>
    </source>
</reference>
<name>A9H596_GLUDA</name>
<accession>A9H596</accession>
<evidence type="ECO:0000313" key="2">
    <source>
        <dbReference type="Proteomes" id="UP000001176"/>
    </source>
</evidence>
<evidence type="ECO:0000313" key="1">
    <source>
        <dbReference type="EMBL" id="CAP54303.1"/>
    </source>
</evidence>
<dbReference type="Proteomes" id="UP000001176">
    <property type="component" value="Chromosome"/>
</dbReference>
<dbReference type="AlphaFoldDB" id="A9H596"/>
<dbReference type="KEGG" id="gdi:GDI0360"/>
<protein>
    <submittedName>
        <fullName evidence="1">Uncharacterized protein</fullName>
    </submittedName>
</protein>
<proteinExistence type="predicted"/>
<sequence>MAGLLGGDLGINVPFASNHRTFIPFSSGQFRRLPGVNIMIILGYMAEIPARAA</sequence>
<keyword evidence="2" id="KW-1185">Reference proteome</keyword>
<organism evidence="1 2">
    <name type="scientific">Gluconacetobacter diazotrophicus (strain ATCC 49037 / DSM 5601 / CCUG 37298 / CIP 103539 / LMG 7603 / PAl5)</name>
    <dbReference type="NCBI Taxonomy" id="272568"/>
    <lineage>
        <taxon>Bacteria</taxon>
        <taxon>Pseudomonadati</taxon>
        <taxon>Pseudomonadota</taxon>
        <taxon>Alphaproteobacteria</taxon>
        <taxon>Acetobacterales</taxon>
        <taxon>Acetobacteraceae</taxon>
        <taxon>Gluconacetobacter</taxon>
    </lineage>
</organism>
<dbReference type="EMBL" id="AM889285">
    <property type="protein sequence ID" value="CAP54303.1"/>
    <property type="molecule type" value="Genomic_DNA"/>
</dbReference>
<gene>
    <name evidence="1" type="ordered locus">GDI0360</name>
</gene>